<dbReference type="Proteomes" id="UP001595075">
    <property type="component" value="Unassembled WGS sequence"/>
</dbReference>
<dbReference type="InterPro" id="IPR011042">
    <property type="entry name" value="6-blade_b-propeller_TolB-like"/>
</dbReference>
<dbReference type="PANTHER" id="PTHR11799:SF12">
    <property type="entry name" value="PARAOXONASE-RELATED"/>
    <property type="match status" value="1"/>
</dbReference>
<gene>
    <name evidence="2" type="ORF">VTL71DRAFT_16155</name>
</gene>
<proteinExistence type="predicted"/>
<evidence type="ECO:0000313" key="3">
    <source>
        <dbReference type="Proteomes" id="UP001595075"/>
    </source>
</evidence>
<name>A0ABR4CEW0_9HELO</name>
<keyword evidence="1" id="KW-0472">Membrane</keyword>
<keyword evidence="3" id="KW-1185">Reference proteome</keyword>
<accession>A0ABR4CEW0</accession>
<dbReference type="PANTHER" id="PTHR11799">
    <property type="entry name" value="PARAOXONASE"/>
    <property type="match status" value="1"/>
</dbReference>
<dbReference type="EMBL" id="JAZHXI010000009">
    <property type="protein sequence ID" value="KAL2068057.1"/>
    <property type="molecule type" value="Genomic_DNA"/>
</dbReference>
<sequence length="422" mass="46320">MASPRWVLKLISRVAIIGVVFIAILYQLFFKSLIFGALGYGRKLQSLNDFNNIQCEKVDQLGLEGCEDMWLHEKTGYLYMACSSSQSRVDWLPAVGHLNTTGRGLTDRMAVLDTRGSGPLASRLKWLSTENFSGINGDGTLNLHGFDVRADTHTNILRILLINHRPPFDPVTGAPLDASKVGANSTIEQFQTKAGTGTMRHVRTYVSDIIQTPNRVAWMSEDTFVLTNYLSAKVGPRSKLDPVLGGGSVAYCHRNRCKNASPGLKMAMPNGLVRGEDGLVYVPSTIDGSVTVFTLTAEHNLQQINKIETGLPLDNLSIDKNGDIIAAAIPQAYKWIRTSKAPFDEVSPSTVLKIRRNNRKGGQTKGRKSLSSHDLEYEVEKVMEDDGNILPGSTVAVHDAETGRYFMGGAMSPYITICETKK</sequence>
<evidence type="ECO:0000313" key="2">
    <source>
        <dbReference type="EMBL" id="KAL2068057.1"/>
    </source>
</evidence>
<organism evidence="2 3">
    <name type="scientific">Oculimacula yallundae</name>
    <dbReference type="NCBI Taxonomy" id="86028"/>
    <lineage>
        <taxon>Eukaryota</taxon>
        <taxon>Fungi</taxon>
        <taxon>Dikarya</taxon>
        <taxon>Ascomycota</taxon>
        <taxon>Pezizomycotina</taxon>
        <taxon>Leotiomycetes</taxon>
        <taxon>Helotiales</taxon>
        <taxon>Ploettnerulaceae</taxon>
        <taxon>Oculimacula</taxon>
    </lineage>
</organism>
<keyword evidence="1" id="KW-1133">Transmembrane helix</keyword>
<evidence type="ECO:0008006" key="4">
    <source>
        <dbReference type="Google" id="ProtNLM"/>
    </source>
</evidence>
<keyword evidence="1" id="KW-0812">Transmembrane</keyword>
<comment type="caution">
    <text evidence="2">The sequence shown here is derived from an EMBL/GenBank/DDBJ whole genome shotgun (WGS) entry which is preliminary data.</text>
</comment>
<dbReference type="SUPFAM" id="SSF63829">
    <property type="entry name" value="Calcium-dependent phosphotriesterase"/>
    <property type="match status" value="1"/>
</dbReference>
<protein>
    <recommendedName>
        <fullName evidence="4">Serum paraoxonase/arylesterase</fullName>
    </recommendedName>
</protein>
<dbReference type="InterPro" id="IPR051288">
    <property type="entry name" value="Serum_paraoxonase/arylesterase"/>
</dbReference>
<dbReference type="Gene3D" id="2.120.10.30">
    <property type="entry name" value="TolB, C-terminal domain"/>
    <property type="match status" value="1"/>
</dbReference>
<reference evidence="2 3" key="1">
    <citation type="journal article" date="2024" name="Commun. Biol.">
        <title>Comparative genomic analysis of thermophilic fungi reveals convergent evolutionary adaptations and gene losses.</title>
        <authorList>
            <person name="Steindorff A.S."/>
            <person name="Aguilar-Pontes M.V."/>
            <person name="Robinson A.J."/>
            <person name="Andreopoulos B."/>
            <person name="LaButti K."/>
            <person name="Kuo A."/>
            <person name="Mondo S."/>
            <person name="Riley R."/>
            <person name="Otillar R."/>
            <person name="Haridas S."/>
            <person name="Lipzen A."/>
            <person name="Grimwood J."/>
            <person name="Schmutz J."/>
            <person name="Clum A."/>
            <person name="Reid I.D."/>
            <person name="Moisan M.C."/>
            <person name="Butler G."/>
            <person name="Nguyen T.T.M."/>
            <person name="Dewar K."/>
            <person name="Conant G."/>
            <person name="Drula E."/>
            <person name="Henrissat B."/>
            <person name="Hansel C."/>
            <person name="Singer S."/>
            <person name="Hutchinson M.I."/>
            <person name="de Vries R.P."/>
            <person name="Natvig D.O."/>
            <person name="Powell A.J."/>
            <person name="Tsang A."/>
            <person name="Grigoriev I.V."/>
        </authorList>
    </citation>
    <scope>NUCLEOTIDE SEQUENCE [LARGE SCALE GENOMIC DNA]</scope>
    <source>
        <strain evidence="2 3">CBS 494.80</strain>
    </source>
</reference>
<evidence type="ECO:0000256" key="1">
    <source>
        <dbReference type="SAM" id="Phobius"/>
    </source>
</evidence>
<feature type="transmembrane region" description="Helical" evidence="1">
    <location>
        <begin position="6"/>
        <end position="29"/>
    </location>
</feature>